<evidence type="ECO:0000313" key="4">
    <source>
        <dbReference type="Proteomes" id="UP000549971"/>
    </source>
</evidence>
<dbReference type="RefSeq" id="WP_184795321.1">
    <property type="nucleotide sequence ID" value="NZ_JACHMY010000001.1"/>
</dbReference>
<evidence type="ECO:0000313" key="3">
    <source>
        <dbReference type="EMBL" id="MBB5835708.1"/>
    </source>
</evidence>
<protein>
    <recommendedName>
        <fullName evidence="2">YCII-related domain-containing protein</fullName>
    </recommendedName>
</protein>
<accession>A0A7W9J6A4</accession>
<dbReference type="SUPFAM" id="SSF54909">
    <property type="entry name" value="Dimeric alpha+beta barrel"/>
    <property type="match status" value="1"/>
</dbReference>
<comment type="caution">
    <text evidence="3">The sequence shown here is derived from an EMBL/GenBank/DDBJ whole genome shotgun (WGS) entry which is preliminary data.</text>
</comment>
<dbReference type="InterPro" id="IPR011008">
    <property type="entry name" value="Dimeric_a/b-barrel"/>
</dbReference>
<evidence type="ECO:0000256" key="1">
    <source>
        <dbReference type="ARBA" id="ARBA00007689"/>
    </source>
</evidence>
<name>A0A7W9J6A4_9ACTN</name>
<proteinExistence type="inferred from homology"/>
<keyword evidence="4" id="KW-1185">Reference proteome</keyword>
<dbReference type="Pfam" id="PF03795">
    <property type="entry name" value="YCII"/>
    <property type="match status" value="1"/>
</dbReference>
<sequence>MKFALVYQYDPTTDGPTEAELPEWFTFDDDVKASGAFVYAEGFHAVGAGRTLTRRGGEVVVADGVAAQTGPVVAGFVVIDVADMATALEWAERVPTAKYGSVDVRPVVEWNG</sequence>
<dbReference type="PANTHER" id="PTHR35174">
    <property type="entry name" value="BLL7171 PROTEIN-RELATED"/>
    <property type="match status" value="1"/>
</dbReference>
<comment type="similarity">
    <text evidence="1">Belongs to the YciI family.</text>
</comment>
<dbReference type="EMBL" id="JACHMY010000001">
    <property type="protein sequence ID" value="MBB5835708.1"/>
    <property type="molecule type" value="Genomic_DNA"/>
</dbReference>
<dbReference type="InterPro" id="IPR005545">
    <property type="entry name" value="YCII"/>
</dbReference>
<organism evidence="3 4">
    <name type="scientific">Kribbella italica</name>
    <dbReference type="NCBI Taxonomy" id="1540520"/>
    <lineage>
        <taxon>Bacteria</taxon>
        <taxon>Bacillati</taxon>
        <taxon>Actinomycetota</taxon>
        <taxon>Actinomycetes</taxon>
        <taxon>Propionibacteriales</taxon>
        <taxon>Kribbellaceae</taxon>
        <taxon>Kribbella</taxon>
    </lineage>
</organism>
<feature type="domain" description="YCII-related" evidence="2">
    <location>
        <begin position="1"/>
        <end position="111"/>
    </location>
</feature>
<gene>
    <name evidence="3" type="ORF">HDA39_002442</name>
</gene>
<dbReference type="PANTHER" id="PTHR35174:SF3">
    <property type="entry name" value="BLL7171 PROTEIN"/>
    <property type="match status" value="1"/>
</dbReference>
<dbReference type="AlphaFoldDB" id="A0A7W9J6A4"/>
<dbReference type="Proteomes" id="UP000549971">
    <property type="component" value="Unassembled WGS sequence"/>
</dbReference>
<dbReference type="Gene3D" id="3.30.70.1060">
    <property type="entry name" value="Dimeric alpha+beta barrel"/>
    <property type="match status" value="1"/>
</dbReference>
<evidence type="ECO:0000259" key="2">
    <source>
        <dbReference type="Pfam" id="PF03795"/>
    </source>
</evidence>
<reference evidence="3 4" key="1">
    <citation type="submission" date="2020-08" db="EMBL/GenBank/DDBJ databases">
        <title>Sequencing the genomes of 1000 actinobacteria strains.</title>
        <authorList>
            <person name="Klenk H.-P."/>
        </authorList>
    </citation>
    <scope>NUCLEOTIDE SEQUENCE [LARGE SCALE GENOMIC DNA]</scope>
    <source>
        <strain evidence="3 4">DSM 28967</strain>
    </source>
</reference>